<evidence type="ECO:0000256" key="1">
    <source>
        <dbReference type="SAM" id="Phobius"/>
    </source>
</evidence>
<dbReference type="EMBL" id="OMOJ01000002">
    <property type="protein sequence ID" value="SPF79714.1"/>
    <property type="molecule type" value="Genomic_DNA"/>
</dbReference>
<dbReference type="PANTHER" id="PTHR41795">
    <property type="entry name" value="EXOPOLYSACCHARIDE SYNTHESIS PROTEIN"/>
    <property type="match status" value="1"/>
</dbReference>
<reference evidence="3" key="1">
    <citation type="submission" date="2018-03" db="EMBL/GenBank/DDBJ databases">
        <authorList>
            <person name="Rodrigo-Torres L."/>
            <person name="Arahal R. D."/>
            <person name="Lucena T."/>
        </authorList>
    </citation>
    <scope>NUCLEOTIDE SEQUENCE [LARGE SCALE GENOMIC DNA]</scope>
    <source>
        <strain evidence="3">CECT 8871</strain>
    </source>
</reference>
<dbReference type="RefSeq" id="WP_108885559.1">
    <property type="nucleotide sequence ID" value="NZ_OMOJ01000002.1"/>
</dbReference>
<dbReference type="Pfam" id="PF06055">
    <property type="entry name" value="ExoD"/>
    <property type="match status" value="1"/>
</dbReference>
<feature type="transmembrane region" description="Helical" evidence="1">
    <location>
        <begin position="118"/>
        <end position="140"/>
    </location>
</feature>
<evidence type="ECO:0000313" key="3">
    <source>
        <dbReference type="Proteomes" id="UP000244904"/>
    </source>
</evidence>
<dbReference type="PIRSF" id="PIRSF033239">
    <property type="entry name" value="ExoD"/>
    <property type="match status" value="1"/>
</dbReference>
<protein>
    <recommendedName>
        <fullName evidence="4">Exopolysaccharide synthesis, ExoD</fullName>
    </recommendedName>
</protein>
<keyword evidence="1" id="KW-0472">Membrane</keyword>
<dbReference type="AlphaFoldDB" id="A0A2R8AV01"/>
<feature type="transmembrane region" description="Helical" evidence="1">
    <location>
        <begin position="146"/>
        <end position="165"/>
    </location>
</feature>
<gene>
    <name evidence="2" type="ORF">PRI8871_01511</name>
</gene>
<keyword evidence="3" id="KW-1185">Reference proteome</keyword>
<dbReference type="InterPro" id="IPR010331">
    <property type="entry name" value="ExoD"/>
</dbReference>
<organism evidence="2 3">
    <name type="scientific">Pseudoprimorskyibacter insulae</name>
    <dbReference type="NCBI Taxonomy" id="1695997"/>
    <lineage>
        <taxon>Bacteria</taxon>
        <taxon>Pseudomonadati</taxon>
        <taxon>Pseudomonadota</taxon>
        <taxon>Alphaproteobacteria</taxon>
        <taxon>Rhodobacterales</taxon>
        <taxon>Paracoccaceae</taxon>
        <taxon>Pseudoprimorskyibacter</taxon>
    </lineage>
</organism>
<name>A0A2R8AV01_9RHOB</name>
<dbReference type="OrthoDB" id="7949130at2"/>
<sequence>MAPESLEDLLDAMEPEVGDAAVSVRDILERIGDRSFSPAILIPALLLVSPLSGIPGTPTLGAFIIILIALQGAAGRKHLWLPRFLMRRSVSSVRMLRAVDFLERPAKWVDGYTEGRRLIFLTVGPLRILALLMIAVVAATWPFLELLPMVTSIGAGCVSLIAFGLMTRDGVFVLAGYALLALFYGAGFGMIAEWMA</sequence>
<keyword evidence="1" id="KW-1133">Transmembrane helix</keyword>
<evidence type="ECO:0008006" key="4">
    <source>
        <dbReference type="Google" id="ProtNLM"/>
    </source>
</evidence>
<accession>A0A2R8AV01</accession>
<dbReference type="PANTHER" id="PTHR41795:SF1">
    <property type="entry name" value="EXOPOLYSACCHARIDE SYNTHESIS PROTEIN"/>
    <property type="match status" value="1"/>
</dbReference>
<dbReference type="Proteomes" id="UP000244904">
    <property type="component" value="Unassembled WGS sequence"/>
</dbReference>
<evidence type="ECO:0000313" key="2">
    <source>
        <dbReference type="EMBL" id="SPF79714.1"/>
    </source>
</evidence>
<keyword evidence="1" id="KW-0812">Transmembrane</keyword>
<proteinExistence type="predicted"/>
<feature type="transmembrane region" description="Helical" evidence="1">
    <location>
        <begin position="172"/>
        <end position="192"/>
    </location>
</feature>